<dbReference type="Proteomes" id="UP000799770">
    <property type="component" value="Unassembled WGS sequence"/>
</dbReference>
<sequence>MAVPSYFDSDSDSRESTPDSDTMMDSDAMSEAQKLRSPFLRLPVDIFKCVADYLDRDAAWSLKRSCRGLSRSKTVDQLLYKHPVQLNDVRDLRLGDWKYKSMGEDKWNNFRSSINDSNRTYVQKLAMSHWCSIDDFKWIEEHLPSLTCLDVSAIKDFVWTPEQTWTWKELAEACPKLFGRIEELEVSNWADYTAHSRIEYSYSYNDYRFKTKFRISRRRDGGSVAKMIFPICTQLKTLAIRERYSGFHTWNEWEVHQRVCCLVDGIRSYCPSTLTKLRVHDYAPYRSLFSTDASAWPNLAEIEIGLYSWMEERRDRDVIGPIPYRITPGHHHREEEEAFDDKTYDACERDHMKLGNHVVQGSSASFEDLLYNLRTIGDRFPKVKVKPIDTLRDIVLHPFHLVNVTQRRNIHGQQQTQVPAADPVSSPAIQVALKWLATQCDWKPILAWDSMMCDVFPANLEPNRQFLPKGDVLSRIQSMIKTLRSLNIPIRLSIGDRTNTCPNSGLDGSLYFGDYKCFVGENDDKHEELLPTQARFNLSGIAHLVDELTIQYPVDVPGVAGFARSSKRPTSKETELLNKEKKGWQRFWARYALQFKNLKKLTAIIPNDIFSDWGTSPNLRHLFASNKWDVLEVDDRCFSDLAFISHMMPFSSFRNYNFARKRPRLRFVQRVFFRKDESGLDLGPPPLSEDEREEMDISDEMIAKVQDLPAHRFWSPKRPKAASPSKGRKRKTDDDDEDKAEHALKKARAELAAALGDDIDV</sequence>
<proteinExistence type="predicted"/>
<dbReference type="EMBL" id="ML977312">
    <property type="protein sequence ID" value="KAF2121406.1"/>
    <property type="molecule type" value="Genomic_DNA"/>
</dbReference>
<accession>A0A6A5ZQ79</accession>
<feature type="compositionally biased region" description="Basic residues" evidence="1">
    <location>
        <begin position="714"/>
        <end position="730"/>
    </location>
</feature>
<feature type="region of interest" description="Disordered" evidence="1">
    <location>
        <begin position="1"/>
        <end position="28"/>
    </location>
</feature>
<evidence type="ECO:0000313" key="2">
    <source>
        <dbReference type="EMBL" id="KAF2121406.1"/>
    </source>
</evidence>
<dbReference type="OrthoDB" id="3889716at2759"/>
<name>A0A6A5ZQ79_9PLEO</name>
<feature type="region of interest" description="Disordered" evidence="1">
    <location>
        <begin position="711"/>
        <end position="742"/>
    </location>
</feature>
<evidence type="ECO:0008006" key="4">
    <source>
        <dbReference type="Google" id="ProtNLM"/>
    </source>
</evidence>
<dbReference type="AlphaFoldDB" id="A0A6A5ZQ79"/>
<evidence type="ECO:0000313" key="3">
    <source>
        <dbReference type="Proteomes" id="UP000799770"/>
    </source>
</evidence>
<evidence type="ECO:0000256" key="1">
    <source>
        <dbReference type="SAM" id="MobiDB-lite"/>
    </source>
</evidence>
<gene>
    <name evidence="2" type="ORF">BDV96DRAFT_483531</name>
</gene>
<keyword evidence="3" id="KW-1185">Reference proteome</keyword>
<feature type="compositionally biased region" description="Low complexity" evidence="1">
    <location>
        <begin position="19"/>
        <end position="28"/>
    </location>
</feature>
<protein>
    <recommendedName>
        <fullName evidence="4">F-box domain-containing protein</fullName>
    </recommendedName>
</protein>
<reference evidence="2" key="1">
    <citation type="journal article" date="2020" name="Stud. Mycol.">
        <title>101 Dothideomycetes genomes: a test case for predicting lifestyles and emergence of pathogens.</title>
        <authorList>
            <person name="Haridas S."/>
            <person name="Albert R."/>
            <person name="Binder M."/>
            <person name="Bloem J."/>
            <person name="Labutti K."/>
            <person name="Salamov A."/>
            <person name="Andreopoulos B."/>
            <person name="Baker S."/>
            <person name="Barry K."/>
            <person name="Bills G."/>
            <person name="Bluhm B."/>
            <person name="Cannon C."/>
            <person name="Castanera R."/>
            <person name="Culley D."/>
            <person name="Daum C."/>
            <person name="Ezra D."/>
            <person name="Gonzalez J."/>
            <person name="Henrissat B."/>
            <person name="Kuo A."/>
            <person name="Liang C."/>
            <person name="Lipzen A."/>
            <person name="Lutzoni F."/>
            <person name="Magnuson J."/>
            <person name="Mondo S."/>
            <person name="Nolan M."/>
            <person name="Ohm R."/>
            <person name="Pangilinan J."/>
            <person name="Park H.-J."/>
            <person name="Ramirez L."/>
            <person name="Alfaro M."/>
            <person name="Sun H."/>
            <person name="Tritt A."/>
            <person name="Yoshinaga Y."/>
            <person name="Zwiers L.-H."/>
            <person name="Turgeon B."/>
            <person name="Goodwin S."/>
            <person name="Spatafora J."/>
            <person name="Crous P."/>
            <person name="Grigoriev I."/>
        </authorList>
    </citation>
    <scope>NUCLEOTIDE SEQUENCE</scope>
    <source>
        <strain evidence="2">CBS 627.86</strain>
    </source>
</reference>
<organism evidence="2 3">
    <name type="scientific">Lophiotrema nucula</name>
    <dbReference type="NCBI Taxonomy" id="690887"/>
    <lineage>
        <taxon>Eukaryota</taxon>
        <taxon>Fungi</taxon>
        <taxon>Dikarya</taxon>
        <taxon>Ascomycota</taxon>
        <taxon>Pezizomycotina</taxon>
        <taxon>Dothideomycetes</taxon>
        <taxon>Pleosporomycetidae</taxon>
        <taxon>Pleosporales</taxon>
        <taxon>Lophiotremataceae</taxon>
        <taxon>Lophiotrema</taxon>
    </lineage>
</organism>